<reference evidence="1" key="2">
    <citation type="submission" date="2022-01" db="EMBL/GenBank/DDBJ databases">
        <authorList>
            <person name="Yamashiro T."/>
            <person name="Shiraishi A."/>
            <person name="Satake H."/>
            <person name="Nakayama K."/>
        </authorList>
    </citation>
    <scope>NUCLEOTIDE SEQUENCE</scope>
</reference>
<sequence length="129" mass="13953">MEEDLAVLFGDDDFEDDASDRFDEDEVWEVNEEWLMAPTTPPPMLAVPPPSVYEVGGPSTAAAEGPSFPLLALGLPIPLAVIKDLSTRLSNLEYMHGQLVQKVIQVSDAKVAAAVTIRDICPRVFAVDG</sequence>
<name>A0ABQ4XPX6_9ASTR</name>
<organism evidence="1 2">
    <name type="scientific">Tanacetum coccineum</name>
    <dbReference type="NCBI Taxonomy" id="301880"/>
    <lineage>
        <taxon>Eukaryota</taxon>
        <taxon>Viridiplantae</taxon>
        <taxon>Streptophyta</taxon>
        <taxon>Embryophyta</taxon>
        <taxon>Tracheophyta</taxon>
        <taxon>Spermatophyta</taxon>
        <taxon>Magnoliopsida</taxon>
        <taxon>eudicotyledons</taxon>
        <taxon>Gunneridae</taxon>
        <taxon>Pentapetalae</taxon>
        <taxon>asterids</taxon>
        <taxon>campanulids</taxon>
        <taxon>Asterales</taxon>
        <taxon>Asteraceae</taxon>
        <taxon>Asteroideae</taxon>
        <taxon>Anthemideae</taxon>
        <taxon>Anthemidinae</taxon>
        <taxon>Tanacetum</taxon>
    </lineage>
</organism>
<comment type="caution">
    <text evidence="1">The sequence shown here is derived from an EMBL/GenBank/DDBJ whole genome shotgun (WGS) entry which is preliminary data.</text>
</comment>
<proteinExistence type="predicted"/>
<gene>
    <name evidence="1" type="ORF">Tco_0681998</name>
</gene>
<evidence type="ECO:0000313" key="2">
    <source>
        <dbReference type="Proteomes" id="UP001151760"/>
    </source>
</evidence>
<keyword evidence="2" id="KW-1185">Reference proteome</keyword>
<dbReference type="Proteomes" id="UP001151760">
    <property type="component" value="Unassembled WGS sequence"/>
</dbReference>
<protein>
    <submittedName>
        <fullName evidence="1">Uncharacterized protein</fullName>
    </submittedName>
</protein>
<dbReference type="EMBL" id="BQNB010009718">
    <property type="protein sequence ID" value="GJS67434.1"/>
    <property type="molecule type" value="Genomic_DNA"/>
</dbReference>
<accession>A0ABQ4XPX6</accession>
<reference evidence="1" key="1">
    <citation type="journal article" date="2022" name="Int. J. Mol. Sci.">
        <title>Draft Genome of Tanacetum Coccineum: Genomic Comparison of Closely Related Tanacetum-Family Plants.</title>
        <authorList>
            <person name="Yamashiro T."/>
            <person name="Shiraishi A."/>
            <person name="Nakayama K."/>
            <person name="Satake H."/>
        </authorList>
    </citation>
    <scope>NUCLEOTIDE SEQUENCE</scope>
</reference>
<evidence type="ECO:0000313" key="1">
    <source>
        <dbReference type="EMBL" id="GJS67434.1"/>
    </source>
</evidence>